<protein>
    <submittedName>
        <fullName evidence="1">Uncharacterized protein</fullName>
    </submittedName>
</protein>
<dbReference type="EMBL" id="JABTEG010000001">
    <property type="protein sequence ID" value="KAG4306138.1"/>
    <property type="molecule type" value="Genomic_DNA"/>
</dbReference>
<reference evidence="1 2" key="1">
    <citation type="journal article" date="2021" name="Commun. Biol.">
        <title>Genomic insights into the host specific adaptation of the Pneumocystis genus.</title>
        <authorList>
            <person name="Cisse O.H."/>
            <person name="Ma L."/>
            <person name="Dekker J.P."/>
            <person name="Khil P.P."/>
            <person name="Youn J.-H."/>
            <person name="Brenchley J.M."/>
            <person name="Blair R."/>
            <person name="Pahar B."/>
            <person name="Chabe M."/>
            <person name="Van Rompay K.K.A."/>
            <person name="Keesler R."/>
            <person name="Sukura A."/>
            <person name="Hirsch V."/>
            <person name="Kutty G."/>
            <person name="Liu Y."/>
            <person name="Peng L."/>
            <person name="Chen J."/>
            <person name="Song J."/>
            <person name="Weissenbacher-Lang C."/>
            <person name="Xu J."/>
            <person name="Upham N.S."/>
            <person name="Stajich J.E."/>
            <person name="Cuomo C.A."/>
            <person name="Cushion M.T."/>
            <person name="Kovacs J.A."/>
        </authorList>
    </citation>
    <scope>NUCLEOTIDE SEQUENCE [LARGE SCALE GENOMIC DNA]</scope>
    <source>
        <strain evidence="1 2">RABM</strain>
    </source>
</reference>
<gene>
    <name evidence="1" type="ORF">PORY_000126</name>
</gene>
<organism evidence="1 2">
    <name type="scientific">Pneumocystis oryctolagi</name>
    <dbReference type="NCBI Taxonomy" id="42067"/>
    <lineage>
        <taxon>Eukaryota</taxon>
        <taxon>Fungi</taxon>
        <taxon>Dikarya</taxon>
        <taxon>Ascomycota</taxon>
        <taxon>Taphrinomycotina</taxon>
        <taxon>Pneumocystomycetes</taxon>
        <taxon>Pneumocystaceae</taxon>
        <taxon>Pneumocystis</taxon>
    </lineage>
</organism>
<dbReference type="Proteomes" id="UP000768646">
    <property type="component" value="Unassembled WGS sequence"/>
</dbReference>
<proteinExistence type="predicted"/>
<sequence>MKNENTKLVVYDSTDEEKDDYLNKKNIKLPDFFFDLYQVKPMMGDNPIFHEGRKRTHLNAKGCWPSHVYIRLTLTEELRSLLKKIHETCVLEGATLVSLLEDDLGISLSLHVSLSKPFMLTYDMIDSFKNIMKESLIFESFDIDFSKISIFTNEDSSRIFLVIIVNTGEKNNPQFHASIAWSLEQTIMNQTILNRLNNEYSKLLSTHKLHINEIKVKIGNMIHSIKAIS</sequence>
<evidence type="ECO:0000313" key="1">
    <source>
        <dbReference type="EMBL" id="KAG4306138.1"/>
    </source>
</evidence>
<keyword evidence="2" id="KW-1185">Reference proteome</keyword>
<comment type="caution">
    <text evidence="1">The sequence shown here is derived from an EMBL/GenBank/DDBJ whole genome shotgun (WGS) entry which is preliminary data.</text>
</comment>
<accession>A0ACB7CGD5</accession>
<evidence type="ECO:0000313" key="2">
    <source>
        <dbReference type="Proteomes" id="UP000768646"/>
    </source>
</evidence>
<name>A0ACB7CGD5_9ASCO</name>